<accession>A0ABV8X4E2</accession>
<proteinExistence type="predicted"/>
<sequence length="101" mass="11847">MEITSYTVEEIKDPTGIIEGKRYEFLLDIEVEEDDELFRENGLELRVILSSSESSDRIVQHFFIDKRTQEVLEFAMDEDEEAEVLEFCINHTDVEDEGLLK</sequence>
<comment type="caution">
    <text evidence="1">The sequence shown here is derived from an EMBL/GenBank/DDBJ whole genome shotgun (WGS) entry which is preliminary data.</text>
</comment>
<evidence type="ECO:0000313" key="2">
    <source>
        <dbReference type="Proteomes" id="UP001595817"/>
    </source>
</evidence>
<dbReference type="EMBL" id="JBHSEC010000014">
    <property type="protein sequence ID" value="MFC4410376.1"/>
    <property type="molecule type" value="Genomic_DNA"/>
</dbReference>
<dbReference type="InterPro" id="IPR045424">
    <property type="entry name" value="DUF6509"/>
</dbReference>
<name>A0ABV8X4E2_9LACT</name>
<keyword evidence="2" id="KW-1185">Reference proteome</keyword>
<gene>
    <name evidence="1" type="ORF">ACFOZY_08065</name>
</gene>
<dbReference type="RefSeq" id="WP_378154147.1">
    <property type="nucleotide sequence ID" value="NZ_JBHSEC010000014.1"/>
</dbReference>
<dbReference type="Pfam" id="PF20119">
    <property type="entry name" value="DUF6509"/>
    <property type="match status" value="1"/>
</dbReference>
<protein>
    <submittedName>
        <fullName evidence="1">DUF6509 family protein</fullName>
    </submittedName>
</protein>
<organism evidence="1 2">
    <name type="scientific">Chungangia koreensis</name>
    <dbReference type="NCBI Taxonomy" id="752657"/>
    <lineage>
        <taxon>Bacteria</taxon>
        <taxon>Bacillati</taxon>
        <taxon>Bacillota</taxon>
        <taxon>Bacilli</taxon>
        <taxon>Lactobacillales</taxon>
        <taxon>Chungangia</taxon>
    </lineage>
</organism>
<dbReference type="Proteomes" id="UP001595817">
    <property type="component" value="Unassembled WGS sequence"/>
</dbReference>
<reference evidence="2" key="1">
    <citation type="journal article" date="2019" name="Int. J. Syst. Evol. Microbiol.">
        <title>The Global Catalogue of Microorganisms (GCM) 10K type strain sequencing project: providing services to taxonomists for standard genome sequencing and annotation.</title>
        <authorList>
            <consortium name="The Broad Institute Genomics Platform"/>
            <consortium name="The Broad Institute Genome Sequencing Center for Infectious Disease"/>
            <person name="Wu L."/>
            <person name="Ma J."/>
        </authorList>
    </citation>
    <scope>NUCLEOTIDE SEQUENCE [LARGE SCALE GENOMIC DNA]</scope>
    <source>
        <strain evidence="2">CCUG 59778</strain>
    </source>
</reference>
<evidence type="ECO:0000313" key="1">
    <source>
        <dbReference type="EMBL" id="MFC4410376.1"/>
    </source>
</evidence>